<evidence type="ECO:0000313" key="1">
    <source>
        <dbReference type="EMBL" id="SPX12608.1"/>
    </source>
</evidence>
<dbReference type="AlphaFoldDB" id="A0A2X1Q161"/>
<organism evidence="1 2">
    <name type="scientific">Escherichia coli</name>
    <dbReference type="NCBI Taxonomy" id="562"/>
    <lineage>
        <taxon>Bacteria</taxon>
        <taxon>Pseudomonadati</taxon>
        <taxon>Pseudomonadota</taxon>
        <taxon>Gammaproteobacteria</taxon>
        <taxon>Enterobacterales</taxon>
        <taxon>Enterobacteriaceae</taxon>
        <taxon>Escherichia</taxon>
    </lineage>
</organism>
<evidence type="ECO:0000313" key="2">
    <source>
        <dbReference type="Proteomes" id="UP000250780"/>
    </source>
</evidence>
<proteinExistence type="predicted"/>
<protein>
    <submittedName>
        <fullName evidence="1">Putative lipoprotein</fullName>
    </submittedName>
</protein>
<keyword evidence="1" id="KW-0449">Lipoprotein</keyword>
<dbReference type="Proteomes" id="UP000250780">
    <property type="component" value="Unassembled WGS sequence"/>
</dbReference>
<sequence length="156" mass="16112">MSGGFSFGHLSSIRFRHGTTRVASSSLIMGNNMHVKYLAGIVGAALLMAGCSSSNELSAAGQSVRIVDEQPGAECQLIGTATGKQSNWLSGQHGEEGGSMRGAANDLRNQAAAMGGNVIYGISSPSQGMLSSFVPTDSQIIGQVYKCPNDVMVTNV</sequence>
<dbReference type="Pfam" id="PF13698">
    <property type="entry name" value="DUF4156"/>
    <property type="match status" value="1"/>
</dbReference>
<gene>
    <name evidence="1" type="ORF">NCTC9073_03983</name>
</gene>
<accession>A0A2X1Q161</accession>
<dbReference type="InterPro" id="IPR025294">
    <property type="entry name" value="DUF4156"/>
</dbReference>
<dbReference type="EMBL" id="UASD01000008">
    <property type="protein sequence ID" value="SPX12608.1"/>
    <property type="molecule type" value="Genomic_DNA"/>
</dbReference>
<reference evidence="1 2" key="1">
    <citation type="submission" date="2018-06" db="EMBL/GenBank/DDBJ databases">
        <authorList>
            <consortium name="Pathogen Informatics"/>
            <person name="Doyle S."/>
        </authorList>
    </citation>
    <scope>NUCLEOTIDE SEQUENCE [LARGE SCALE GENOMIC DNA]</scope>
    <source>
        <strain evidence="1 2">NCTC9073</strain>
    </source>
</reference>
<name>A0A2X1Q161_ECOLX</name>